<comment type="caution">
    <text evidence="1">The sequence shown here is derived from an EMBL/GenBank/DDBJ whole genome shotgun (WGS) entry which is preliminary data.</text>
</comment>
<sequence>MAEEPIMEDVLSGSRAEIPMDEMDEDPVDPSMTISEEERRWALEIKRAVEDNEELTNLSDMTYAHHAIVANGNVDEALCRIERQQVFRDHYKVDHSVEQGVELLQELIRQQPGFLLNIDIELIRQEAINAVDCGCFNPNVALDTSSSAGFGVHDNWRIFCCGYYYIKFTSQPTLSVIRNGTLELGDFGGYGWSNFSTEVNSRLMEEVVAWYPMKWNGLLLYNTGSVANAIIALAKPLMGETMRNTLQLGCQVVEADGSCNPNRRLREFYMQPNAEEAERNMLERAKLLLTTRQNNEETFRL</sequence>
<dbReference type="OrthoDB" id="1434354at2759"/>
<gene>
    <name evidence="1" type="ORF">SEMRO_1304_G261050.1</name>
</gene>
<proteinExistence type="predicted"/>
<dbReference type="Proteomes" id="UP001153069">
    <property type="component" value="Unassembled WGS sequence"/>
</dbReference>
<dbReference type="InterPro" id="IPR036865">
    <property type="entry name" value="CRAL-TRIO_dom_sf"/>
</dbReference>
<protein>
    <submittedName>
        <fullName evidence="1">Uncharacterized protein</fullName>
    </submittedName>
</protein>
<keyword evidence="2" id="KW-1185">Reference proteome</keyword>
<dbReference type="SUPFAM" id="SSF52087">
    <property type="entry name" value="CRAL/TRIO domain"/>
    <property type="match status" value="1"/>
</dbReference>
<dbReference type="Gene3D" id="3.40.525.10">
    <property type="entry name" value="CRAL-TRIO lipid binding domain"/>
    <property type="match status" value="1"/>
</dbReference>
<accession>A0A9N8HRC4</accession>
<organism evidence="1 2">
    <name type="scientific">Seminavis robusta</name>
    <dbReference type="NCBI Taxonomy" id="568900"/>
    <lineage>
        <taxon>Eukaryota</taxon>
        <taxon>Sar</taxon>
        <taxon>Stramenopiles</taxon>
        <taxon>Ochrophyta</taxon>
        <taxon>Bacillariophyta</taxon>
        <taxon>Bacillariophyceae</taxon>
        <taxon>Bacillariophycidae</taxon>
        <taxon>Naviculales</taxon>
        <taxon>Naviculaceae</taxon>
        <taxon>Seminavis</taxon>
    </lineage>
</organism>
<name>A0A9N8HRC4_9STRA</name>
<dbReference type="AlphaFoldDB" id="A0A9N8HRC4"/>
<evidence type="ECO:0000313" key="1">
    <source>
        <dbReference type="EMBL" id="CAB9522447.1"/>
    </source>
</evidence>
<evidence type="ECO:0000313" key="2">
    <source>
        <dbReference type="Proteomes" id="UP001153069"/>
    </source>
</evidence>
<dbReference type="EMBL" id="CAICTM010001302">
    <property type="protein sequence ID" value="CAB9522447.1"/>
    <property type="molecule type" value="Genomic_DNA"/>
</dbReference>
<reference evidence="1" key="1">
    <citation type="submission" date="2020-06" db="EMBL/GenBank/DDBJ databases">
        <authorList>
            <consortium name="Plant Systems Biology data submission"/>
        </authorList>
    </citation>
    <scope>NUCLEOTIDE SEQUENCE</scope>
    <source>
        <strain evidence="1">D6</strain>
    </source>
</reference>